<evidence type="ECO:0000256" key="7">
    <source>
        <dbReference type="ARBA" id="ARBA00023033"/>
    </source>
</evidence>
<comment type="caution">
    <text evidence="9">The sequence shown here is derived from an EMBL/GenBank/DDBJ whole genome shotgun (WGS) entry which is preliminary data.</text>
</comment>
<dbReference type="GO" id="GO:0008395">
    <property type="term" value="F:steroid hydroxylase activity"/>
    <property type="evidence" value="ECO:0007669"/>
    <property type="project" value="TreeGrafter"/>
</dbReference>
<dbReference type="EMBL" id="BCTB01000004">
    <property type="protein sequence ID" value="GAT14026.1"/>
    <property type="molecule type" value="Genomic_DNA"/>
</dbReference>
<dbReference type="PANTHER" id="PTHR46696:SF4">
    <property type="entry name" value="BIOTIN BIOSYNTHESIS CYTOCHROME P450"/>
    <property type="match status" value="1"/>
</dbReference>
<evidence type="ECO:0000256" key="6">
    <source>
        <dbReference type="ARBA" id="ARBA00023004"/>
    </source>
</evidence>
<gene>
    <name evidence="9" type="ORF">RMCT_0997</name>
</gene>
<dbReference type="Proteomes" id="UP000069654">
    <property type="component" value="Unassembled WGS sequence"/>
</dbReference>
<evidence type="ECO:0000256" key="2">
    <source>
        <dbReference type="ARBA" id="ARBA00010617"/>
    </source>
</evidence>
<dbReference type="SUPFAM" id="SSF48264">
    <property type="entry name" value="Cytochrome P450"/>
    <property type="match status" value="1"/>
</dbReference>
<keyword evidence="6 8" id="KW-0408">Iron</keyword>
<dbReference type="PROSITE" id="PS00086">
    <property type="entry name" value="CYTOCHROME_P450"/>
    <property type="match status" value="1"/>
</dbReference>
<evidence type="ECO:0000256" key="4">
    <source>
        <dbReference type="ARBA" id="ARBA00022723"/>
    </source>
</evidence>
<accession>A0A100XCE7</accession>
<dbReference type="STRING" id="1797.RMCT_0997"/>
<reference evidence="9 10" key="1">
    <citation type="journal article" date="2016" name="Genome Announc.">
        <title>Draft Genome Sequences of Five Rapidly Growing Mycobacterium Species, M. thermoresistibile, M. fortuitum subsp. acetamidolyticum, M. canariasense, M. brisbanense, and M. novocastrense.</title>
        <authorList>
            <person name="Katahira K."/>
            <person name="Ogura Y."/>
            <person name="Gotoh Y."/>
            <person name="Hayashi T."/>
        </authorList>
    </citation>
    <scope>NUCLEOTIDE SEQUENCE [LARGE SCALE GENOMIC DNA]</scope>
    <source>
        <strain evidence="9 10">JCM6362</strain>
    </source>
</reference>
<dbReference type="OrthoDB" id="502624at2"/>
<dbReference type="InterPro" id="IPR002397">
    <property type="entry name" value="Cyt_P450_B"/>
</dbReference>
<dbReference type="InterPro" id="IPR036396">
    <property type="entry name" value="Cyt_P450_sf"/>
</dbReference>
<evidence type="ECO:0000256" key="1">
    <source>
        <dbReference type="ARBA" id="ARBA00001971"/>
    </source>
</evidence>
<dbReference type="GO" id="GO:0006707">
    <property type="term" value="P:cholesterol catabolic process"/>
    <property type="evidence" value="ECO:0007669"/>
    <property type="project" value="TreeGrafter"/>
</dbReference>
<dbReference type="InterPro" id="IPR001128">
    <property type="entry name" value="Cyt_P450"/>
</dbReference>
<evidence type="ECO:0000256" key="8">
    <source>
        <dbReference type="RuleBase" id="RU000461"/>
    </source>
</evidence>
<dbReference type="Pfam" id="PF00067">
    <property type="entry name" value="p450"/>
    <property type="match status" value="1"/>
</dbReference>
<keyword evidence="7 8" id="KW-0503">Monooxygenase</keyword>
<organism evidence="9 10">
    <name type="scientific">Mycolicibacterium thermoresistibile</name>
    <name type="common">Mycobacterium thermoresistibile</name>
    <dbReference type="NCBI Taxonomy" id="1797"/>
    <lineage>
        <taxon>Bacteria</taxon>
        <taxon>Bacillati</taxon>
        <taxon>Actinomycetota</taxon>
        <taxon>Actinomycetes</taxon>
        <taxon>Mycobacteriales</taxon>
        <taxon>Mycobacteriaceae</taxon>
        <taxon>Mycolicibacterium</taxon>
    </lineage>
</organism>
<name>A0A100XCE7_MYCTH</name>
<protein>
    <submittedName>
        <fullName evidence="9">Cytochrome P450</fullName>
    </submittedName>
</protein>
<evidence type="ECO:0000256" key="5">
    <source>
        <dbReference type="ARBA" id="ARBA00023002"/>
    </source>
</evidence>
<evidence type="ECO:0000313" key="9">
    <source>
        <dbReference type="EMBL" id="GAT14026.1"/>
    </source>
</evidence>
<proteinExistence type="inferred from homology"/>
<keyword evidence="5 8" id="KW-0560">Oxidoreductase</keyword>
<reference evidence="10" key="2">
    <citation type="submission" date="2016-02" db="EMBL/GenBank/DDBJ databases">
        <title>Draft genome sequence of five rapidly growing Mycobacterium species.</title>
        <authorList>
            <person name="Katahira K."/>
            <person name="Gotou Y."/>
            <person name="Iida K."/>
            <person name="Ogura Y."/>
            <person name="Hayashi T."/>
        </authorList>
    </citation>
    <scope>NUCLEOTIDE SEQUENCE [LARGE SCALE GENOMIC DNA]</scope>
    <source>
        <strain evidence="10">JCM6362</strain>
    </source>
</reference>
<dbReference type="InterPro" id="IPR017972">
    <property type="entry name" value="Cyt_P450_CS"/>
</dbReference>
<evidence type="ECO:0000313" key="10">
    <source>
        <dbReference type="Proteomes" id="UP000069654"/>
    </source>
</evidence>
<sequence>MAEDITAVDFFRDDRLTDDPYPFYAALRDKCPVTREKFYGVTMVTGWQEAVDVYNDAESFSSCISVTGPFPGFPVSLEGKENEDITELINEHRDEIPFSDQLPTLDPPTHTNHRALLMRLITPKRLKENEDAMWQIADDILDDFLAPGHGEFINGFAGPFTLRVIADLLGVPEEDRPELLERLARGTHGSGLGNADKTLAKTPLEYLYDVFAEYVEDRRRNPRDDVLTGLATATFPGGTTPEVGDVVRVATNVFSAGQETTVRLLSTALKVLGDRPDIQERVRADRSLLPNFIEECLRIESPVKGDFRLSRVPTTVGGQPLGAGCTVMVINGAANRDPRRFENPDEFDPDRKNARQHLAFGRGIHSCPGAPLARAETRVGLERLLDRTSDIRISEAHHGPPENRRYSYIPTYILRGLTELHLEFDGVSGGAR</sequence>
<dbReference type="Gene3D" id="1.10.630.10">
    <property type="entry name" value="Cytochrome P450"/>
    <property type="match status" value="1"/>
</dbReference>
<dbReference type="RefSeq" id="WP_003927086.1">
    <property type="nucleotide sequence ID" value="NZ_BCTB01000004.1"/>
</dbReference>
<keyword evidence="3 8" id="KW-0349">Heme</keyword>
<dbReference type="AlphaFoldDB" id="A0A100XCE7"/>
<comment type="cofactor">
    <cofactor evidence="1">
        <name>heme</name>
        <dbReference type="ChEBI" id="CHEBI:30413"/>
    </cofactor>
</comment>
<dbReference type="GO" id="GO:0036199">
    <property type="term" value="F:cholest-4-en-3-one 26-monooxygenase activity"/>
    <property type="evidence" value="ECO:0007669"/>
    <property type="project" value="TreeGrafter"/>
</dbReference>
<keyword evidence="4 8" id="KW-0479">Metal-binding</keyword>
<dbReference type="PRINTS" id="PR00359">
    <property type="entry name" value="BP450"/>
</dbReference>
<evidence type="ECO:0000256" key="3">
    <source>
        <dbReference type="ARBA" id="ARBA00022617"/>
    </source>
</evidence>
<dbReference type="OMA" id="YQYVPTY"/>
<dbReference type="GO" id="GO:0005506">
    <property type="term" value="F:iron ion binding"/>
    <property type="evidence" value="ECO:0007669"/>
    <property type="project" value="InterPro"/>
</dbReference>
<dbReference type="PANTHER" id="PTHR46696">
    <property type="entry name" value="P450, PUTATIVE (EUROFUNG)-RELATED"/>
    <property type="match status" value="1"/>
</dbReference>
<dbReference type="GO" id="GO:0020037">
    <property type="term" value="F:heme binding"/>
    <property type="evidence" value="ECO:0007669"/>
    <property type="project" value="InterPro"/>
</dbReference>
<comment type="similarity">
    <text evidence="2 8">Belongs to the cytochrome P450 family.</text>
</comment>